<protein>
    <submittedName>
        <fullName evidence="2">Uncharacterized protein</fullName>
    </submittedName>
</protein>
<dbReference type="Gramene" id="OPUNC02G05650.1">
    <property type="protein sequence ID" value="OPUNC02G05650.1"/>
    <property type="gene ID" value="OPUNC02G05650"/>
</dbReference>
<proteinExistence type="predicted"/>
<evidence type="ECO:0000313" key="2">
    <source>
        <dbReference type="EnsemblPlants" id="OPUNC02G05650.1"/>
    </source>
</evidence>
<dbReference type="HOGENOM" id="CLU_1809331_0_0_1"/>
<feature type="region of interest" description="Disordered" evidence="1">
    <location>
        <begin position="1"/>
        <end position="23"/>
    </location>
</feature>
<keyword evidence="3" id="KW-1185">Reference proteome</keyword>
<evidence type="ECO:0000313" key="3">
    <source>
        <dbReference type="Proteomes" id="UP000026962"/>
    </source>
</evidence>
<organism evidence="2">
    <name type="scientific">Oryza punctata</name>
    <name type="common">Red rice</name>
    <dbReference type="NCBI Taxonomy" id="4537"/>
    <lineage>
        <taxon>Eukaryota</taxon>
        <taxon>Viridiplantae</taxon>
        <taxon>Streptophyta</taxon>
        <taxon>Embryophyta</taxon>
        <taxon>Tracheophyta</taxon>
        <taxon>Spermatophyta</taxon>
        <taxon>Magnoliopsida</taxon>
        <taxon>Liliopsida</taxon>
        <taxon>Poales</taxon>
        <taxon>Poaceae</taxon>
        <taxon>BOP clade</taxon>
        <taxon>Oryzoideae</taxon>
        <taxon>Oryzeae</taxon>
        <taxon>Oryzinae</taxon>
        <taxon>Oryza</taxon>
    </lineage>
</organism>
<dbReference type="EnsemblPlants" id="OPUNC02G05650.1">
    <property type="protein sequence ID" value="OPUNC02G05650.1"/>
    <property type="gene ID" value="OPUNC02G05650"/>
</dbReference>
<dbReference type="Proteomes" id="UP000026962">
    <property type="component" value="Chromosome 2"/>
</dbReference>
<accession>A0A0E0JWH9</accession>
<name>A0A0E0JWH9_ORYPU</name>
<sequence length="143" mass="16129">MGREISSMKASKSVGNMPADTSSERISDINEELGCSLLRKERGEELTSFFFLARFQILHVMFSSRDGFVYIPRQIKFNSDFGQAHIKISQWRKTRRGEMEKEASPGAAKCLAFDDDFTFPKASDVDLMLLLDLPNPADCDSAH</sequence>
<evidence type="ECO:0000256" key="1">
    <source>
        <dbReference type="SAM" id="MobiDB-lite"/>
    </source>
</evidence>
<reference evidence="2" key="2">
    <citation type="submission" date="2018-05" db="EMBL/GenBank/DDBJ databases">
        <title>OpunRS2 (Oryza punctata Reference Sequence Version 2).</title>
        <authorList>
            <person name="Zhang J."/>
            <person name="Kudrna D."/>
            <person name="Lee S."/>
            <person name="Talag J."/>
            <person name="Welchert J."/>
            <person name="Wing R.A."/>
        </authorList>
    </citation>
    <scope>NUCLEOTIDE SEQUENCE [LARGE SCALE GENOMIC DNA]</scope>
</reference>
<dbReference type="AlphaFoldDB" id="A0A0E0JWH9"/>
<reference evidence="2" key="1">
    <citation type="submission" date="2015-04" db="UniProtKB">
        <authorList>
            <consortium name="EnsemblPlants"/>
        </authorList>
    </citation>
    <scope>IDENTIFICATION</scope>
</reference>